<name>A0ABR6IPS4_9HYPH</name>
<comment type="caution">
    <text evidence="2">The sequence shown here is derived from an EMBL/GenBank/DDBJ whole genome shotgun (WGS) entry which is preliminary data.</text>
</comment>
<evidence type="ECO:0000313" key="3">
    <source>
        <dbReference type="Proteomes" id="UP000551353"/>
    </source>
</evidence>
<accession>A0ABR6IPS4</accession>
<proteinExistence type="predicted"/>
<organism evidence="2 3">
    <name type="scientific">Rhizobium mongolense</name>
    <dbReference type="NCBI Taxonomy" id="57676"/>
    <lineage>
        <taxon>Bacteria</taxon>
        <taxon>Pseudomonadati</taxon>
        <taxon>Pseudomonadota</taxon>
        <taxon>Alphaproteobacteria</taxon>
        <taxon>Hyphomicrobiales</taxon>
        <taxon>Rhizobiaceae</taxon>
        <taxon>Rhizobium/Agrobacterium group</taxon>
        <taxon>Rhizobium</taxon>
    </lineage>
</organism>
<sequence length="91" mass="10538">MDDDRMKAVLQVWKKKQGANEVLQRSIVIEEKGRFDEQGSKCCKRHNPIKWHNSFDAFLNKVSRRHGCSVSRDPHDKAADNEKQVDTRGSD</sequence>
<dbReference type="EMBL" id="JACIFX010000004">
    <property type="protein sequence ID" value="MBB4229685.1"/>
    <property type="molecule type" value="Genomic_DNA"/>
</dbReference>
<reference evidence="2 3" key="1">
    <citation type="submission" date="2020-08" db="EMBL/GenBank/DDBJ databases">
        <title>Genomic Encyclopedia of Type Strains, Phase IV (KMG-V): Genome sequencing to study the core and pangenomes of soil and plant-associated prokaryotes.</title>
        <authorList>
            <person name="Whitman W."/>
        </authorList>
    </citation>
    <scope>NUCLEOTIDE SEQUENCE [LARGE SCALE GENOMIC DNA]</scope>
    <source>
        <strain evidence="2 3">SEMIA 4087</strain>
    </source>
</reference>
<evidence type="ECO:0000313" key="2">
    <source>
        <dbReference type="EMBL" id="MBB4229685.1"/>
    </source>
</evidence>
<protein>
    <submittedName>
        <fullName evidence="2">Uncharacterized protein</fullName>
    </submittedName>
</protein>
<dbReference type="Proteomes" id="UP000551353">
    <property type="component" value="Unassembled WGS sequence"/>
</dbReference>
<feature type="region of interest" description="Disordered" evidence="1">
    <location>
        <begin position="67"/>
        <end position="91"/>
    </location>
</feature>
<keyword evidence="3" id="KW-1185">Reference proteome</keyword>
<gene>
    <name evidence="2" type="ORF">GGD56_003536</name>
</gene>
<feature type="compositionally biased region" description="Basic and acidic residues" evidence="1">
    <location>
        <begin position="72"/>
        <end position="91"/>
    </location>
</feature>
<evidence type="ECO:0000256" key="1">
    <source>
        <dbReference type="SAM" id="MobiDB-lite"/>
    </source>
</evidence>